<comment type="caution">
    <text evidence="1">The sequence shown here is derived from an EMBL/GenBank/DDBJ whole genome shotgun (WGS) entry which is preliminary data.</text>
</comment>
<dbReference type="Proteomes" id="UP000824231">
    <property type="component" value="Unassembled WGS sequence"/>
</dbReference>
<evidence type="ECO:0000313" key="2">
    <source>
        <dbReference type="Proteomes" id="UP000824231"/>
    </source>
</evidence>
<name>A0A9D2AKT7_9LACO</name>
<organism evidence="1 2">
    <name type="scientific">Candidatus Limosilactobacillus merdigallinarum</name>
    <dbReference type="NCBI Taxonomy" id="2838652"/>
    <lineage>
        <taxon>Bacteria</taxon>
        <taxon>Bacillati</taxon>
        <taxon>Bacillota</taxon>
        <taxon>Bacilli</taxon>
        <taxon>Lactobacillales</taxon>
        <taxon>Lactobacillaceae</taxon>
        <taxon>Limosilactobacillus</taxon>
    </lineage>
</organism>
<dbReference type="EMBL" id="DXFH01000028">
    <property type="protein sequence ID" value="HIX36138.1"/>
    <property type="molecule type" value="Genomic_DNA"/>
</dbReference>
<dbReference type="InterPro" id="IPR032254">
    <property type="entry name" value="DUF4828"/>
</dbReference>
<reference evidence="1" key="2">
    <citation type="submission" date="2021-04" db="EMBL/GenBank/DDBJ databases">
        <authorList>
            <person name="Gilroy R."/>
        </authorList>
    </citation>
    <scope>NUCLEOTIDE SEQUENCE</scope>
    <source>
        <strain evidence="1">ChiSxjej3B15-572</strain>
    </source>
</reference>
<gene>
    <name evidence="1" type="ORF">H9856_07130</name>
</gene>
<accession>A0A9D2AKT7</accession>
<dbReference type="Pfam" id="PF16110">
    <property type="entry name" value="DUF4828"/>
    <property type="match status" value="1"/>
</dbReference>
<reference evidence="1" key="1">
    <citation type="journal article" date="2021" name="PeerJ">
        <title>Extensive microbial diversity within the chicken gut microbiome revealed by metagenomics and culture.</title>
        <authorList>
            <person name="Gilroy R."/>
            <person name="Ravi A."/>
            <person name="Getino M."/>
            <person name="Pursley I."/>
            <person name="Horton D.L."/>
            <person name="Alikhan N.F."/>
            <person name="Baker D."/>
            <person name="Gharbi K."/>
            <person name="Hall N."/>
            <person name="Watson M."/>
            <person name="Adriaenssens E.M."/>
            <person name="Foster-Nyarko E."/>
            <person name="Jarju S."/>
            <person name="Secka A."/>
            <person name="Antonio M."/>
            <person name="Oren A."/>
            <person name="Chaudhuri R.R."/>
            <person name="La Ragione R."/>
            <person name="Hildebrand F."/>
            <person name="Pallen M.J."/>
        </authorList>
    </citation>
    <scope>NUCLEOTIDE SEQUENCE</scope>
    <source>
        <strain evidence="1">ChiSxjej3B15-572</strain>
    </source>
</reference>
<evidence type="ECO:0000313" key="1">
    <source>
        <dbReference type="EMBL" id="HIX36138.1"/>
    </source>
</evidence>
<protein>
    <submittedName>
        <fullName evidence="1">DUF4828 domain-containing protein</fullName>
    </submittedName>
</protein>
<sequence length="123" mass="13950">MRKKGMLLFGAGLLAGISSSLSFSHSRKHQQHEATPLPLFYTGTWKYFDEERNRTHTVTIDPDLKLGIDHQPIPATVEHVNNAELVYLDKFGYHITVKADHDRPVSLFDEADDRSYKIQAAAN</sequence>
<dbReference type="AlphaFoldDB" id="A0A9D2AKT7"/>
<proteinExistence type="predicted"/>